<evidence type="ECO:0000313" key="1">
    <source>
        <dbReference type="EMBL" id="MBK1814891.1"/>
    </source>
</evidence>
<accession>A0A934R245</accession>
<dbReference type="Proteomes" id="UP000600139">
    <property type="component" value="Unassembled WGS sequence"/>
</dbReference>
<keyword evidence="2" id="KW-1185">Reference proteome</keyword>
<evidence type="ECO:0000313" key="2">
    <source>
        <dbReference type="Proteomes" id="UP000600139"/>
    </source>
</evidence>
<dbReference type="RefSeq" id="WP_200349839.1">
    <property type="nucleotide sequence ID" value="NZ_BAABHZ010000010.1"/>
</dbReference>
<protein>
    <submittedName>
        <fullName evidence="1">Uncharacterized protein</fullName>
    </submittedName>
</protein>
<gene>
    <name evidence="1" type="ORF">JIN84_04645</name>
</gene>
<dbReference type="EMBL" id="JAENIK010000004">
    <property type="protein sequence ID" value="MBK1814891.1"/>
    <property type="molecule type" value="Genomic_DNA"/>
</dbReference>
<dbReference type="AlphaFoldDB" id="A0A934R245"/>
<name>A0A934R245_9BACT</name>
<organism evidence="1 2">
    <name type="scientific">Luteolibacter yonseiensis</name>
    <dbReference type="NCBI Taxonomy" id="1144680"/>
    <lineage>
        <taxon>Bacteria</taxon>
        <taxon>Pseudomonadati</taxon>
        <taxon>Verrucomicrobiota</taxon>
        <taxon>Verrucomicrobiia</taxon>
        <taxon>Verrucomicrobiales</taxon>
        <taxon>Verrucomicrobiaceae</taxon>
        <taxon>Luteolibacter</taxon>
    </lineage>
</organism>
<reference evidence="1" key="1">
    <citation type="submission" date="2021-01" db="EMBL/GenBank/DDBJ databases">
        <title>Modified the classification status of verrucomicrobia.</title>
        <authorList>
            <person name="Feng X."/>
        </authorList>
    </citation>
    <scope>NUCLEOTIDE SEQUENCE</scope>
    <source>
        <strain evidence="1">JCM 18052</strain>
    </source>
</reference>
<comment type="caution">
    <text evidence="1">The sequence shown here is derived from an EMBL/GenBank/DDBJ whole genome shotgun (WGS) entry which is preliminary data.</text>
</comment>
<sequence length="94" mass="10709">MTRFPLIVQILKELRETQIPLPGDNDIRHGCERALTSMLSELARIETAPAGNFSKDEETAQSWLHCPDARQFIDADVLQRMQIFIDFILDPKAA</sequence>
<proteinExistence type="predicted"/>